<feature type="transmembrane region" description="Helical" evidence="1">
    <location>
        <begin position="118"/>
        <end position="137"/>
    </location>
</feature>
<sequence>MVEGLLERRRISTLVSRSFGGFLGYVPLAALSSEVITALGVVLLLLAAIHMAAWWRCPVERRVHYLNQFGFFLFLTLFIPIYPGGGHVRRTLLWEVYNFLFIPGFYQDDHTRLHTVDYLVFGAIVLHHLVCVALAKMTTRFLFRRKKVSDGSDGD</sequence>
<accession>A0ABT3G9U2</accession>
<gene>
    <name evidence="2" type="ORF">OJ996_23510</name>
</gene>
<evidence type="ECO:0000256" key="1">
    <source>
        <dbReference type="SAM" id="Phobius"/>
    </source>
</evidence>
<name>A0ABT3G9U2_9BACT</name>
<feature type="transmembrane region" description="Helical" evidence="1">
    <location>
        <begin position="35"/>
        <end position="53"/>
    </location>
</feature>
<organism evidence="2 3">
    <name type="scientific">Luteolibacter rhizosphaerae</name>
    <dbReference type="NCBI Taxonomy" id="2989719"/>
    <lineage>
        <taxon>Bacteria</taxon>
        <taxon>Pseudomonadati</taxon>
        <taxon>Verrucomicrobiota</taxon>
        <taxon>Verrucomicrobiia</taxon>
        <taxon>Verrucomicrobiales</taxon>
        <taxon>Verrucomicrobiaceae</taxon>
        <taxon>Luteolibacter</taxon>
    </lineage>
</organism>
<proteinExistence type="predicted"/>
<dbReference type="RefSeq" id="WP_264516154.1">
    <property type="nucleotide sequence ID" value="NZ_JAPDDR010000016.1"/>
</dbReference>
<keyword evidence="3" id="KW-1185">Reference proteome</keyword>
<protein>
    <submittedName>
        <fullName evidence="2">Uncharacterized protein</fullName>
    </submittedName>
</protein>
<keyword evidence="1" id="KW-0472">Membrane</keyword>
<dbReference type="EMBL" id="JAPDDR010000016">
    <property type="protein sequence ID" value="MCW1916575.1"/>
    <property type="molecule type" value="Genomic_DNA"/>
</dbReference>
<evidence type="ECO:0000313" key="3">
    <source>
        <dbReference type="Proteomes" id="UP001165653"/>
    </source>
</evidence>
<feature type="transmembrane region" description="Helical" evidence="1">
    <location>
        <begin position="65"/>
        <end position="83"/>
    </location>
</feature>
<keyword evidence="1" id="KW-1133">Transmembrane helix</keyword>
<keyword evidence="1" id="KW-0812">Transmembrane</keyword>
<evidence type="ECO:0000313" key="2">
    <source>
        <dbReference type="EMBL" id="MCW1916575.1"/>
    </source>
</evidence>
<comment type="caution">
    <text evidence="2">The sequence shown here is derived from an EMBL/GenBank/DDBJ whole genome shotgun (WGS) entry which is preliminary data.</text>
</comment>
<reference evidence="2" key="1">
    <citation type="submission" date="2022-10" db="EMBL/GenBank/DDBJ databases">
        <title>Luteolibacter sp. GHJ8, whole genome shotgun sequencing project.</title>
        <authorList>
            <person name="Zhao G."/>
            <person name="Shen L."/>
        </authorList>
    </citation>
    <scope>NUCLEOTIDE SEQUENCE</scope>
    <source>
        <strain evidence="2">GHJ8</strain>
    </source>
</reference>
<dbReference type="Proteomes" id="UP001165653">
    <property type="component" value="Unassembled WGS sequence"/>
</dbReference>